<dbReference type="Proteomes" id="UP001155586">
    <property type="component" value="Unassembled WGS sequence"/>
</dbReference>
<sequence length="183" mass="20401">MYIFGYGSLMNSASRKLTGQTGRTYPVVAHGLIRYWGKIDDSYILSPLVVNKGEGQVNGVLLEIDDAALLDFDRRERGYHRIQISAAQIDSDFELASDAVIWVYVKDQPEPPCSLSPIMQSYVDTVLAGCLEVSESFAKHFVDHTIGWHFPMENDREQPKYGNLAGVEAAHHSQIDALIASVR</sequence>
<dbReference type="RefSeq" id="WP_265686110.1">
    <property type="nucleotide sequence ID" value="NZ_JAKRRX010000002.1"/>
</dbReference>
<reference evidence="2" key="1">
    <citation type="submission" date="2022-02" db="EMBL/GenBank/DDBJ databases">
        <title>Vibrio sp. nov., a new bacterium isolated from Bohai sea, China.</title>
        <authorList>
            <person name="Yuan Y."/>
        </authorList>
    </citation>
    <scope>NUCLEOTIDE SEQUENCE</scope>
    <source>
        <strain evidence="2">DBSS07</strain>
    </source>
</reference>
<evidence type="ECO:0000313" key="2">
    <source>
        <dbReference type="EMBL" id="MCW8332309.1"/>
    </source>
</evidence>
<organism evidence="2 3">
    <name type="scientific">Vibrio paucivorans</name>
    <dbReference type="NCBI Taxonomy" id="2829489"/>
    <lineage>
        <taxon>Bacteria</taxon>
        <taxon>Pseudomonadati</taxon>
        <taxon>Pseudomonadota</taxon>
        <taxon>Gammaproteobacteria</taxon>
        <taxon>Vibrionales</taxon>
        <taxon>Vibrionaceae</taxon>
        <taxon>Vibrio</taxon>
    </lineage>
</organism>
<proteinExistence type="predicted"/>
<comment type="caution">
    <text evidence="2">The sequence shown here is derived from an EMBL/GenBank/DDBJ whole genome shotgun (WGS) entry which is preliminary data.</text>
</comment>
<dbReference type="EMBL" id="JAKRRX010000002">
    <property type="protein sequence ID" value="MCW8332309.1"/>
    <property type="molecule type" value="Genomic_DNA"/>
</dbReference>
<gene>
    <name evidence="2" type="ORF">MD483_00480</name>
</gene>
<accession>A0A9X3CBE4</accession>
<dbReference type="Pfam" id="PF06094">
    <property type="entry name" value="GGACT"/>
    <property type="match status" value="1"/>
</dbReference>
<evidence type="ECO:0000313" key="3">
    <source>
        <dbReference type="Proteomes" id="UP001155586"/>
    </source>
</evidence>
<evidence type="ECO:0000259" key="1">
    <source>
        <dbReference type="Pfam" id="PF06094"/>
    </source>
</evidence>
<keyword evidence="3" id="KW-1185">Reference proteome</keyword>
<name>A0A9X3CBE4_9VIBR</name>
<dbReference type="SUPFAM" id="SSF110857">
    <property type="entry name" value="Gamma-glutamyl cyclotransferase-like"/>
    <property type="match status" value="1"/>
</dbReference>
<protein>
    <submittedName>
        <fullName evidence="2">Gamma-glutamylcyclotransferase</fullName>
    </submittedName>
</protein>
<dbReference type="InterPro" id="IPR036568">
    <property type="entry name" value="GGCT-like_sf"/>
</dbReference>
<dbReference type="InterPro" id="IPR013024">
    <property type="entry name" value="GGCT-like"/>
</dbReference>
<dbReference type="InterPro" id="IPR009288">
    <property type="entry name" value="AIG2-like_dom"/>
</dbReference>
<feature type="domain" description="Gamma-glutamylcyclotransferase AIG2-like" evidence="1">
    <location>
        <begin position="3"/>
        <end position="108"/>
    </location>
</feature>
<dbReference type="AlphaFoldDB" id="A0A9X3CBE4"/>
<dbReference type="CDD" id="cd06661">
    <property type="entry name" value="GGCT_like"/>
    <property type="match status" value="1"/>
</dbReference>
<dbReference type="Gene3D" id="3.10.490.10">
    <property type="entry name" value="Gamma-glutamyl cyclotransferase-like"/>
    <property type="match status" value="1"/>
</dbReference>